<organism evidence="2 3">
    <name type="scientific">Rheinheimera mesophila</name>
    <dbReference type="NCBI Taxonomy" id="1547515"/>
    <lineage>
        <taxon>Bacteria</taxon>
        <taxon>Pseudomonadati</taxon>
        <taxon>Pseudomonadota</taxon>
        <taxon>Gammaproteobacteria</taxon>
        <taxon>Chromatiales</taxon>
        <taxon>Chromatiaceae</taxon>
        <taxon>Rheinheimera</taxon>
    </lineage>
</organism>
<evidence type="ECO:0000313" key="3">
    <source>
        <dbReference type="Proteomes" id="UP000276260"/>
    </source>
</evidence>
<gene>
    <name evidence="2" type="ORF">EIK76_16315</name>
</gene>
<proteinExistence type="predicted"/>
<name>A0A3P3QCD9_9GAMM</name>
<dbReference type="EMBL" id="RRCF01000006">
    <property type="protein sequence ID" value="RRJ18784.1"/>
    <property type="molecule type" value="Genomic_DNA"/>
</dbReference>
<dbReference type="Pfam" id="PF00596">
    <property type="entry name" value="Aldolase_II"/>
    <property type="match status" value="1"/>
</dbReference>
<dbReference type="Proteomes" id="UP000276260">
    <property type="component" value="Unassembled WGS sequence"/>
</dbReference>
<dbReference type="SMART" id="SM01007">
    <property type="entry name" value="Aldolase_II"/>
    <property type="match status" value="1"/>
</dbReference>
<protein>
    <submittedName>
        <fullName evidence="2">Methylthioribulose-1-phosphate dehydratase</fullName>
    </submittedName>
</protein>
<accession>A0A3P3QCD9</accession>
<dbReference type="OrthoDB" id="9805559at2"/>
<dbReference type="GO" id="GO:0005996">
    <property type="term" value="P:monosaccharide metabolic process"/>
    <property type="evidence" value="ECO:0007669"/>
    <property type="project" value="UniProtKB-ARBA"/>
</dbReference>
<dbReference type="AlphaFoldDB" id="A0A3P3QCD9"/>
<evidence type="ECO:0000313" key="2">
    <source>
        <dbReference type="EMBL" id="RRJ18784.1"/>
    </source>
</evidence>
<dbReference type="SUPFAM" id="SSF53639">
    <property type="entry name" value="AraD/HMP-PK domain-like"/>
    <property type="match status" value="1"/>
</dbReference>
<sequence>MNQPVQTNQLNPYAIQLCALGRWIVQRQWLPFGSGLFSIRTSEHSALFTTADKDKSELSPADLLPYYWPTAAQTDPAKAIHQFLYQQSPQHKVVLQTHDLQATVFSRLIRADQHLFVGYELQNLVAVSDSQRQCCPLAILDPQNPEHLLQELQQRFEREALPHALLIRGHGLYVWADSIDSAKRYLETWQFLIACELERIKASCHFNS</sequence>
<dbReference type="InterPro" id="IPR036409">
    <property type="entry name" value="Aldolase_II/adducin_N_sf"/>
</dbReference>
<keyword evidence="3" id="KW-1185">Reference proteome</keyword>
<dbReference type="InterPro" id="IPR001303">
    <property type="entry name" value="Aldolase_II/adducin_N"/>
</dbReference>
<feature type="domain" description="Class II aldolase/adducin N-terminal" evidence="1">
    <location>
        <begin position="15"/>
        <end position="197"/>
    </location>
</feature>
<dbReference type="Gene3D" id="3.40.225.10">
    <property type="entry name" value="Class II aldolase/adducin N-terminal domain"/>
    <property type="match status" value="1"/>
</dbReference>
<evidence type="ECO:0000259" key="1">
    <source>
        <dbReference type="SMART" id="SM01007"/>
    </source>
</evidence>
<reference evidence="2 3" key="1">
    <citation type="submission" date="2018-11" db="EMBL/GenBank/DDBJ databases">
        <title>Draft genome analysis of Rheinheimera mesophila isolated from an industrial waste site.</title>
        <authorList>
            <person name="Yu Q."/>
            <person name="Qi Y."/>
            <person name="Zhang H."/>
            <person name="Lu Y."/>
            <person name="Pu J."/>
        </authorList>
    </citation>
    <scope>NUCLEOTIDE SEQUENCE [LARGE SCALE GENOMIC DNA]</scope>
    <source>
        <strain evidence="2 3">IITR13</strain>
    </source>
</reference>
<comment type="caution">
    <text evidence="2">The sequence shown here is derived from an EMBL/GenBank/DDBJ whole genome shotgun (WGS) entry which is preliminary data.</text>
</comment>
<dbReference type="RefSeq" id="WP_046518965.1">
    <property type="nucleotide sequence ID" value="NZ_RRCF01000006.1"/>
</dbReference>